<keyword evidence="5" id="KW-1185">Reference proteome</keyword>
<dbReference type="Gene3D" id="3.40.50.1820">
    <property type="entry name" value="alpha/beta hydrolase"/>
    <property type="match status" value="1"/>
</dbReference>
<comment type="similarity">
    <text evidence="1">Belongs to the peptidase S33 family.</text>
</comment>
<dbReference type="GO" id="GO:0016787">
    <property type="term" value="F:hydrolase activity"/>
    <property type="evidence" value="ECO:0007669"/>
    <property type="project" value="UniProtKB-KW"/>
</dbReference>
<keyword evidence="2 4" id="KW-0378">Hydrolase</keyword>
<evidence type="ECO:0000256" key="1">
    <source>
        <dbReference type="ARBA" id="ARBA00010088"/>
    </source>
</evidence>
<evidence type="ECO:0000256" key="2">
    <source>
        <dbReference type="ARBA" id="ARBA00022801"/>
    </source>
</evidence>
<dbReference type="PANTHER" id="PTHR43798:SF33">
    <property type="entry name" value="HYDROLASE, PUTATIVE (AFU_ORTHOLOGUE AFUA_2G14860)-RELATED"/>
    <property type="match status" value="1"/>
</dbReference>
<dbReference type="InterPro" id="IPR000073">
    <property type="entry name" value="AB_hydrolase_1"/>
</dbReference>
<dbReference type="PRINTS" id="PR00793">
    <property type="entry name" value="PROAMNOPTASE"/>
</dbReference>
<gene>
    <name evidence="4" type="ORF">G9Q97_08910</name>
</gene>
<comment type="caution">
    <text evidence="4">The sequence shown here is derived from an EMBL/GenBank/DDBJ whole genome shotgun (WGS) entry which is preliminary data.</text>
</comment>
<organism evidence="4 5">
    <name type="scientific">Cyclobacterium plantarum</name>
    <dbReference type="NCBI Taxonomy" id="2716263"/>
    <lineage>
        <taxon>Bacteria</taxon>
        <taxon>Pseudomonadati</taxon>
        <taxon>Bacteroidota</taxon>
        <taxon>Cytophagia</taxon>
        <taxon>Cytophagales</taxon>
        <taxon>Cyclobacteriaceae</taxon>
        <taxon>Cyclobacterium</taxon>
    </lineage>
</organism>
<evidence type="ECO:0000259" key="3">
    <source>
        <dbReference type="Pfam" id="PF00561"/>
    </source>
</evidence>
<dbReference type="Pfam" id="PF00561">
    <property type="entry name" value="Abhydrolase_1"/>
    <property type="match status" value="1"/>
</dbReference>
<name>A0ABX0HAB4_9BACT</name>
<reference evidence="4 5" key="1">
    <citation type="submission" date="2020-03" db="EMBL/GenBank/DDBJ databases">
        <title>Cyclobacterium plantarum sp. nov., a marine bacterium isolated from a coastal-marine wetland.</title>
        <authorList>
            <person name="Sanchez-Porro C."/>
            <person name="Ventosa A."/>
            <person name="Amoozegar M."/>
        </authorList>
    </citation>
    <scope>NUCLEOTIDE SEQUENCE [LARGE SCALE GENOMIC DNA]</scope>
    <source>
        <strain evidence="4 5">GBPx2</strain>
    </source>
</reference>
<sequence length="253" mass="28703">MAKAGLPYKIHYDPTGTLRWLLYKNEKAEVPLLLFIHGAPGSSSSFLPYLKNERLREAYSILIVDRPGYGYSSYGDYQPIPIQFSTIQHILRYSGIDSNVVTIGHSFGGTIAGYMAIQNPDWLKGTIMIAPAIDPKQEKYLWFGKLALYKSTRWLTPRSIRVAADEKYSHEDELKTFIADWGRIRIPVLHIHGDADGLVPYGNVAFSENNIPNKWLEIKTFENKGHLIPFTEHESIVDEIIRFVSSLKTTSGE</sequence>
<dbReference type="SUPFAM" id="SSF53474">
    <property type="entry name" value="alpha/beta-Hydrolases"/>
    <property type="match status" value="1"/>
</dbReference>
<dbReference type="EMBL" id="JAANYN010000003">
    <property type="protein sequence ID" value="NHE56930.1"/>
    <property type="molecule type" value="Genomic_DNA"/>
</dbReference>
<proteinExistence type="inferred from homology"/>
<dbReference type="RefSeq" id="WP_166145800.1">
    <property type="nucleotide sequence ID" value="NZ_JAANYN010000003.1"/>
</dbReference>
<dbReference type="Proteomes" id="UP000649799">
    <property type="component" value="Unassembled WGS sequence"/>
</dbReference>
<accession>A0ABX0HAB4</accession>
<evidence type="ECO:0000313" key="4">
    <source>
        <dbReference type="EMBL" id="NHE56930.1"/>
    </source>
</evidence>
<dbReference type="InterPro" id="IPR050266">
    <property type="entry name" value="AB_hydrolase_sf"/>
</dbReference>
<dbReference type="PANTHER" id="PTHR43798">
    <property type="entry name" value="MONOACYLGLYCEROL LIPASE"/>
    <property type="match status" value="1"/>
</dbReference>
<evidence type="ECO:0000313" key="5">
    <source>
        <dbReference type="Proteomes" id="UP000649799"/>
    </source>
</evidence>
<protein>
    <submittedName>
        <fullName evidence="4">Alpha/beta hydrolase</fullName>
    </submittedName>
</protein>
<dbReference type="InterPro" id="IPR029058">
    <property type="entry name" value="AB_hydrolase_fold"/>
</dbReference>
<dbReference type="PRINTS" id="PR00111">
    <property type="entry name" value="ABHYDROLASE"/>
</dbReference>
<dbReference type="InterPro" id="IPR002410">
    <property type="entry name" value="Peptidase_S33"/>
</dbReference>
<feature type="domain" description="AB hydrolase-1" evidence="3">
    <location>
        <begin position="31"/>
        <end position="138"/>
    </location>
</feature>